<feature type="transmembrane region" description="Helical" evidence="17">
    <location>
        <begin position="167"/>
        <end position="185"/>
    </location>
</feature>
<comment type="catalytic activity">
    <reaction evidence="14 16">
        <text>NAD(+) + NADPH + H(+)(in) = NADH + NADP(+) + H(+)(out)</text>
        <dbReference type="Rhea" id="RHEA:47992"/>
        <dbReference type="ChEBI" id="CHEBI:15378"/>
        <dbReference type="ChEBI" id="CHEBI:57540"/>
        <dbReference type="ChEBI" id="CHEBI:57783"/>
        <dbReference type="ChEBI" id="CHEBI:57945"/>
        <dbReference type="ChEBI" id="CHEBI:58349"/>
        <dbReference type="EC" id="7.1.1.1"/>
    </reaction>
</comment>
<sequence>MNANFAAFLYLVSGVLFIMALRGLSHPTTSRKGNTYGMVGMGIAIVTTLLLAKPSFGGLMLIVLGLAIGGGVGAVIARRIAMTSMPQLVAAFHSLVGLAAVMVAAAAMYAPESFGIGTIGDIHAQALVEMSLGVAIGAITFTGSVIAFLKLDGRMSGKPIMLSGRHAINAGLAAALVVLVIMLVLTQSTTVFWLIVVLSLALGVLIIIPIGGADMPVVVSMLNSYSGWAAAGIGFTLGNLALIITGALVGSSGAILSYIMCKGMNRSFISVILGGFGGETAAAAGEDGVQRTVKQGSADDAAFLMANASKVIIVPGYGMAVAQAQHALREMADQLKAAGVEVKYAIHPVAGRMPGHMNVLLAEANVPYDEVFELEDINSEFAQADVAYVIGANDVTNPAARDDKSSPIYGMPILDVDKAKTCLFVKRSLGSGYAGIDNTLFYKDGTMMLLGDAKKVTEDIVKALHA</sequence>
<organism evidence="19 20">
    <name type="scientific">Ensifer adhaerens</name>
    <name type="common">Sinorhizobium morelense</name>
    <dbReference type="NCBI Taxonomy" id="106592"/>
    <lineage>
        <taxon>Bacteria</taxon>
        <taxon>Pseudomonadati</taxon>
        <taxon>Pseudomonadota</taxon>
        <taxon>Alphaproteobacteria</taxon>
        <taxon>Hyphomicrobiales</taxon>
        <taxon>Rhizobiaceae</taxon>
        <taxon>Sinorhizobium/Ensifer group</taxon>
        <taxon>Ensifer</taxon>
    </lineage>
</organism>
<evidence type="ECO:0000256" key="3">
    <source>
        <dbReference type="ARBA" id="ARBA00007919"/>
    </source>
</evidence>
<dbReference type="EC" id="7.1.1.1" evidence="4 16"/>
<keyword evidence="13 16" id="KW-0472">Membrane</keyword>
<gene>
    <name evidence="19" type="ORF">NE863_15210</name>
</gene>
<dbReference type="GO" id="GO:0005886">
    <property type="term" value="C:plasma membrane"/>
    <property type="evidence" value="ECO:0007669"/>
    <property type="project" value="UniProtKB-SubCell"/>
</dbReference>
<evidence type="ECO:0000256" key="1">
    <source>
        <dbReference type="ARBA" id="ARBA00003943"/>
    </source>
</evidence>
<evidence type="ECO:0000256" key="6">
    <source>
        <dbReference type="ARBA" id="ARBA00022475"/>
    </source>
</evidence>
<name>A0A9Q8Y7R4_ENSAD</name>
<evidence type="ECO:0000259" key="18">
    <source>
        <dbReference type="Pfam" id="PF02233"/>
    </source>
</evidence>
<proteinExistence type="inferred from homology"/>
<evidence type="ECO:0000256" key="2">
    <source>
        <dbReference type="ARBA" id="ARBA00004429"/>
    </source>
</evidence>
<protein>
    <recommendedName>
        <fullName evidence="5 16">NAD(P) transhydrogenase subunit beta</fullName>
        <ecNumber evidence="4 16">7.1.1.1</ecNumber>
    </recommendedName>
    <alternativeName>
        <fullName evidence="16">Nicotinamide nucleotide transhydrogenase subunit beta</fullName>
    </alternativeName>
</protein>
<comment type="subcellular location">
    <subcellularLocation>
        <location evidence="2">Cell inner membrane</location>
        <topology evidence="2">Multi-pass membrane protein</topology>
    </subcellularLocation>
</comment>
<comment type="function">
    <text evidence="1 16">The transhydrogenation between NADH and NADP is coupled to respiration and ATP hydrolysis and functions as a proton pump across the membrane.</text>
</comment>
<comment type="similarity">
    <text evidence="3 16">Belongs to the PNT beta subunit family.</text>
</comment>
<keyword evidence="10 16" id="KW-1278">Translocase</keyword>
<evidence type="ECO:0000256" key="11">
    <source>
        <dbReference type="ARBA" id="ARBA00022989"/>
    </source>
</evidence>
<feature type="domain" description="NADP transhydrogenase beta-like" evidence="18">
    <location>
        <begin position="8"/>
        <end position="462"/>
    </location>
</feature>
<accession>A0A9Q8Y7R4</accession>
<dbReference type="GO" id="GO:0008750">
    <property type="term" value="F:proton-translocating NAD(P)+ transhydrogenase activity"/>
    <property type="evidence" value="ECO:0007669"/>
    <property type="project" value="UniProtKB-EC"/>
</dbReference>
<dbReference type="PANTHER" id="PTHR44758:SF1">
    <property type="entry name" value="NAD(P) TRANSHYDROGENASE SUBUNIT BETA"/>
    <property type="match status" value="1"/>
</dbReference>
<dbReference type="Pfam" id="PF02233">
    <property type="entry name" value="PNTB"/>
    <property type="match status" value="1"/>
</dbReference>
<dbReference type="AlphaFoldDB" id="A0A9Q8Y7R4"/>
<feature type="transmembrane region" description="Helical" evidence="17">
    <location>
        <begin position="36"/>
        <end position="52"/>
    </location>
</feature>
<dbReference type="Proteomes" id="UP001055460">
    <property type="component" value="Chromosome"/>
</dbReference>
<dbReference type="PANTHER" id="PTHR44758">
    <property type="entry name" value="NAD(P) TRANSHYDROGENASE SUBUNIT BETA"/>
    <property type="match status" value="1"/>
</dbReference>
<evidence type="ECO:0000256" key="13">
    <source>
        <dbReference type="ARBA" id="ARBA00023136"/>
    </source>
</evidence>
<keyword evidence="8 17" id="KW-0812">Transmembrane</keyword>
<dbReference type="InterPro" id="IPR029035">
    <property type="entry name" value="DHS-like_NAD/FAD-binding_dom"/>
</dbReference>
<evidence type="ECO:0000256" key="9">
    <source>
        <dbReference type="ARBA" id="ARBA00022857"/>
    </source>
</evidence>
<evidence type="ECO:0000256" key="5">
    <source>
        <dbReference type="ARBA" id="ARBA00014581"/>
    </source>
</evidence>
<dbReference type="RefSeq" id="WP_090298083.1">
    <property type="nucleotide sequence ID" value="NZ_CAXURO020000001.1"/>
</dbReference>
<feature type="transmembrane region" description="Helical" evidence="17">
    <location>
        <begin position="130"/>
        <end position="151"/>
    </location>
</feature>
<dbReference type="PIRSF" id="PIRSF000204">
    <property type="entry name" value="PNTB"/>
    <property type="match status" value="1"/>
</dbReference>
<dbReference type="InterPro" id="IPR012136">
    <property type="entry name" value="NADH_DH_b"/>
</dbReference>
<dbReference type="OrthoDB" id="9763786at2"/>
<dbReference type="SUPFAM" id="SSF52467">
    <property type="entry name" value="DHS-like NAD/FAD-binding domain"/>
    <property type="match status" value="1"/>
</dbReference>
<reference evidence="19" key="1">
    <citation type="submission" date="2022-06" db="EMBL/GenBank/DDBJ databases">
        <title>Physiological and biochemical characterization and genomic elucidation of a strain of the genus Ensifer adhaerens M8 that combines arsenic oxidation and chromium reduction.</title>
        <authorList>
            <person name="Li X."/>
            <person name="Yu c."/>
        </authorList>
    </citation>
    <scope>NUCLEOTIDE SEQUENCE</scope>
    <source>
        <strain evidence="19">M8</strain>
    </source>
</reference>
<evidence type="ECO:0000256" key="14">
    <source>
        <dbReference type="ARBA" id="ARBA00048202"/>
    </source>
</evidence>
<feature type="transmembrane region" description="Helical" evidence="17">
    <location>
        <begin position="6"/>
        <end position="24"/>
    </location>
</feature>
<evidence type="ECO:0000256" key="4">
    <source>
        <dbReference type="ARBA" id="ARBA00012943"/>
    </source>
</evidence>
<evidence type="ECO:0000256" key="17">
    <source>
        <dbReference type="SAM" id="Phobius"/>
    </source>
</evidence>
<keyword evidence="6 16" id="KW-1003">Cell membrane</keyword>
<evidence type="ECO:0000256" key="8">
    <source>
        <dbReference type="ARBA" id="ARBA00022692"/>
    </source>
</evidence>
<comment type="subunit">
    <text evidence="15">Complex of an alpha and a beta chain; in Rhodospirillum, the alpha chain seems to be made of two subunits.</text>
</comment>
<evidence type="ECO:0000313" key="19">
    <source>
        <dbReference type="EMBL" id="USJ22634.1"/>
    </source>
</evidence>
<dbReference type="Gene3D" id="3.40.50.1220">
    <property type="entry name" value="TPP-binding domain"/>
    <property type="match status" value="1"/>
</dbReference>
<feature type="transmembrane region" description="Helical" evidence="17">
    <location>
        <begin position="89"/>
        <end position="110"/>
    </location>
</feature>
<feature type="transmembrane region" description="Helical" evidence="17">
    <location>
        <begin position="191"/>
        <end position="210"/>
    </location>
</feature>
<keyword evidence="12 16" id="KW-0520">NAD</keyword>
<keyword evidence="9 16" id="KW-0521">NADP</keyword>
<evidence type="ECO:0000313" key="20">
    <source>
        <dbReference type="Proteomes" id="UP001055460"/>
    </source>
</evidence>
<keyword evidence="7 16" id="KW-0997">Cell inner membrane</keyword>
<evidence type="ECO:0000256" key="15">
    <source>
        <dbReference type="ARBA" id="ARBA00066047"/>
    </source>
</evidence>
<evidence type="ECO:0000256" key="12">
    <source>
        <dbReference type="ARBA" id="ARBA00023027"/>
    </source>
</evidence>
<dbReference type="FunFam" id="3.40.50.1220:FF:000002">
    <property type="entry name" value="NAD(P) transhydrogenase subunit beta"/>
    <property type="match status" value="1"/>
</dbReference>
<dbReference type="InterPro" id="IPR034300">
    <property type="entry name" value="PNTB-like"/>
</dbReference>
<dbReference type="EMBL" id="CP098807">
    <property type="protein sequence ID" value="USJ22634.1"/>
    <property type="molecule type" value="Genomic_DNA"/>
</dbReference>
<evidence type="ECO:0000256" key="10">
    <source>
        <dbReference type="ARBA" id="ARBA00022967"/>
    </source>
</evidence>
<feature type="transmembrane region" description="Helical" evidence="17">
    <location>
        <begin position="58"/>
        <end position="77"/>
    </location>
</feature>
<evidence type="ECO:0000256" key="16">
    <source>
        <dbReference type="PIRNR" id="PIRNR000204"/>
    </source>
</evidence>
<dbReference type="GO" id="GO:0050661">
    <property type="term" value="F:NADP binding"/>
    <property type="evidence" value="ECO:0007669"/>
    <property type="project" value="InterPro"/>
</dbReference>
<evidence type="ECO:0000256" key="7">
    <source>
        <dbReference type="ARBA" id="ARBA00022519"/>
    </source>
</evidence>
<keyword evidence="11 17" id="KW-1133">Transmembrane helix</keyword>